<proteinExistence type="predicted"/>
<feature type="domain" description="Non-reducing end beta-L-arabinofuranosidase-like GH127 middle" evidence="2">
    <location>
        <begin position="433"/>
        <end position="525"/>
    </location>
</feature>
<organism evidence="4">
    <name type="scientific">Ignisphaera aggregans</name>
    <dbReference type="NCBI Taxonomy" id="334771"/>
    <lineage>
        <taxon>Archaea</taxon>
        <taxon>Thermoproteota</taxon>
        <taxon>Thermoprotei</taxon>
        <taxon>Desulfurococcales</taxon>
        <taxon>Desulfurococcaceae</taxon>
        <taxon>Ignisphaera</taxon>
    </lineage>
</organism>
<feature type="domain" description="Non-reducing end beta-L-arabinofuranosidase-like GH127 catalytic" evidence="1">
    <location>
        <begin position="36"/>
        <end position="420"/>
    </location>
</feature>
<dbReference type="PANTHER" id="PTHR43465:SF2">
    <property type="entry name" value="DUF1680 DOMAIN PROTEIN (AFU_ORTHOLOGUE AFUA_1G08910)"/>
    <property type="match status" value="1"/>
</dbReference>
<name>A0A7J3Z794_9CREN</name>
<accession>A0A7J3Z794</accession>
<dbReference type="InterPro" id="IPR012878">
    <property type="entry name" value="Beta-AFase-like_GH127_cat"/>
</dbReference>
<keyword evidence="4" id="KW-0378">Hydrolase</keyword>
<dbReference type="EMBL" id="DRYQ01000076">
    <property type="protein sequence ID" value="HHQ50714.1"/>
    <property type="molecule type" value="Genomic_DNA"/>
</dbReference>
<dbReference type="GO" id="GO:0005975">
    <property type="term" value="P:carbohydrate metabolic process"/>
    <property type="evidence" value="ECO:0007669"/>
    <property type="project" value="InterPro"/>
</dbReference>
<evidence type="ECO:0000259" key="3">
    <source>
        <dbReference type="Pfam" id="PF20737"/>
    </source>
</evidence>
<dbReference type="AlphaFoldDB" id="A0A7J3Z794"/>
<dbReference type="InterPro" id="IPR049174">
    <property type="entry name" value="Beta-AFase-like"/>
</dbReference>
<reference evidence="4" key="1">
    <citation type="journal article" date="2020" name="mSystems">
        <title>Genome- and Community-Level Interaction Insights into Carbon Utilization and Element Cycling Functions of Hydrothermarchaeota in Hydrothermal Sediment.</title>
        <authorList>
            <person name="Zhou Z."/>
            <person name="Liu Y."/>
            <person name="Xu W."/>
            <person name="Pan J."/>
            <person name="Luo Z.H."/>
            <person name="Li M."/>
        </authorList>
    </citation>
    <scope>NUCLEOTIDE SEQUENCE [LARGE SCALE GENOMIC DNA]</scope>
    <source>
        <strain evidence="4">SpSt-1105</strain>
    </source>
</reference>
<gene>
    <name evidence="4" type="ORF">ENM66_05125</name>
</gene>
<evidence type="ECO:0000313" key="4">
    <source>
        <dbReference type="EMBL" id="HHQ50714.1"/>
    </source>
</evidence>
<comment type="caution">
    <text evidence="4">The sequence shown here is derived from an EMBL/GenBank/DDBJ whole genome shotgun (WGS) entry which is preliminary data.</text>
</comment>
<dbReference type="Pfam" id="PF07944">
    <property type="entry name" value="Beta-AFase-like_GH127_cat"/>
    <property type="match status" value="1"/>
</dbReference>
<dbReference type="SUPFAM" id="SSF48208">
    <property type="entry name" value="Six-hairpin glycosidases"/>
    <property type="match status" value="1"/>
</dbReference>
<dbReference type="Pfam" id="PF20736">
    <property type="entry name" value="Glyco_hydro127M"/>
    <property type="match status" value="1"/>
</dbReference>
<sequence length="649" mass="72920">MYTATGCNELSTGDVHVVDVRRSPYARLVPVPLNKVVVKDQFWRPRILNLVSKTLLLQYEFLEKTGRLDNFRVASGKRVGSYVGGFWFNDSDVYKWAEASSYALIHVWSSELYEKLVSAIRDVAGAQEPDGYINTFVRLRGLGRWENLAWSHELYCGGHLIQAAIAARRALGDGTLFSVATRFANLLVETFGHGEGKLRTADGHPEVEMALVELYREVGDRRYLDLANFFVSVRGRGLVAQANKSGTFPASPTYLVDHEPIENMSDFAGSHAVRALYLFTGATDLYLETGDAVLWNALKRLWRRALMKTYITGGFGSRYDGEAFGEDYELPNDRAYSEACAAVAGVMWAWRMFLASGEAEYMDVLERVLYNAALAGISLDGTKYFYVNPLADYFGKHERQPWYECACCPPNIARLIAYMPSMIYAVSKGEPRIWVNLFVESEATVNLSGCAVKISVETGYPWSGKALIRVSPERVEEFSLMIRVPKWASEAKVRIGKSVFEPRPGEYFELSRKWDAGDVVEVIIPLKPTLVSAHPLIEANWSRAAIVRGPLVYCVEQVDNEGYDINYLVVKPSEANLREGAEPQQLSGVVAIDGDGYVLDHTNKDGELYHSYSTPQPRLMKRVVFRAIPYCLWNNRGKTKMQVWLKAIA</sequence>
<evidence type="ECO:0000259" key="1">
    <source>
        <dbReference type="Pfam" id="PF07944"/>
    </source>
</evidence>
<dbReference type="InterPro" id="IPR049046">
    <property type="entry name" value="Beta-AFase-like_GH127_middle"/>
</dbReference>
<dbReference type="GO" id="GO:0016787">
    <property type="term" value="F:hydrolase activity"/>
    <property type="evidence" value="ECO:0007669"/>
    <property type="project" value="UniProtKB-KW"/>
</dbReference>
<dbReference type="InterPro" id="IPR008928">
    <property type="entry name" value="6-hairpin_glycosidase_sf"/>
</dbReference>
<evidence type="ECO:0000259" key="2">
    <source>
        <dbReference type="Pfam" id="PF20736"/>
    </source>
</evidence>
<feature type="domain" description="Non-reducing end beta-L-arabinofuranosidase-like GH127 C-terminal" evidence="3">
    <location>
        <begin position="529"/>
        <end position="646"/>
    </location>
</feature>
<protein>
    <submittedName>
        <fullName evidence="4">Glycoside hydrolase family 127 protein</fullName>
    </submittedName>
</protein>
<dbReference type="PANTHER" id="PTHR43465">
    <property type="entry name" value="DUF1680 DOMAIN PROTEIN (AFU_ORTHOLOGUE AFUA_1G08910)"/>
    <property type="match status" value="1"/>
</dbReference>
<dbReference type="Pfam" id="PF20737">
    <property type="entry name" value="Glyco_hydro127C"/>
    <property type="match status" value="1"/>
</dbReference>
<dbReference type="InterPro" id="IPR049049">
    <property type="entry name" value="Beta-AFase-like_GH127_C"/>
</dbReference>